<sequence>MRHDEVKDGLAQFAMDGQGFVVTKRAINNRESRREQQHDQHEVATDKARHNANARGHL</sequence>
<dbReference type="EMBL" id="CAFBMB010000126">
    <property type="protein sequence ID" value="CAB4907502.1"/>
    <property type="molecule type" value="Genomic_DNA"/>
</dbReference>
<dbReference type="AlphaFoldDB" id="A0A6J7GHI8"/>
<name>A0A6J7GHI8_9ZZZZ</name>
<feature type="compositionally biased region" description="Basic and acidic residues" evidence="1">
    <location>
        <begin position="29"/>
        <end position="49"/>
    </location>
</feature>
<reference evidence="2" key="1">
    <citation type="submission" date="2020-05" db="EMBL/GenBank/DDBJ databases">
        <authorList>
            <person name="Chiriac C."/>
            <person name="Salcher M."/>
            <person name="Ghai R."/>
            <person name="Kavagutti S V."/>
        </authorList>
    </citation>
    <scope>NUCLEOTIDE SEQUENCE</scope>
</reference>
<accession>A0A6J7GHI8</accession>
<evidence type="ECO:0000313" key="2">
    <source>
        <dbReference type="EMBL" id="CAB4907502.1"/>
    </source>
</evidence>
<gene>
    <name evidence="2" type="ORF">UFOPK3516_01286</name>
</gene>
<evidence type="ECO:0000256" key="1">
    <source>
        <dbReference type="SAM" id="MobiDB-lite"/>
    </source>
</evidence>
<organism evidence="2">
    <name type="scientific">freshwater metagenome</name>
    <dbReference type="NCBI Taxonomy" id="449393"/>
    <lineage>
        <taxon>unclassified sequences</taxon>
        <taxon>metagenomes</taxon>
        <taxon>ecological metagenomes</taxon>
    </lineage>
</organism>
<proteinExistence type="predicted"/>
<protein>
    <submittedName>
        <fullName evidence="2">Unannotated protein</fullName>
    </submittedName>
</protein>
<feature type="region of interest" description="Disordered" evidence="1">
    <location>
        <begin position="29"/>
        <end position="58"/>
    </location>
</feature>